<keyword evidence="1" id="KW-0808">Transferase</keyword>
<dbReference type="SMART" id="SM00212">
    <property type="entry name" value="UBCc"/>
    <property type="match status" value="1"/>
</dbReference>
<dbReference type="GO" id="GO:0016740">
    <property type="term" value="F:transferase activity"/>
    <property type="evidence" value="ECO:0007669"/>
    <property type="project" value="UniProtKB-KW"/>
</dbReference>
<evidence type="ECO:0000256" key="2">
    <source>
        <dbReference type="ARBA" id="ARBA00022786"/>
    </source>
</evidence>
<dbReference type="EMBL" id="GL379820">
    <property type="protein sequence ID" value="EGT47553.1"/>
    <property type="molecule type" value="Genomic_DNA"/>
</dbReference>
<dbReference type="InterPro" id="IPR000608">
    <property type="entry name" value="UBC"/>
</dbReference>
<name>G0MY53_CAEBE</name>
<dbReference type="OrthoDB" id="9993688at2759"/>
<evidence type="ECO:0000313" key="6">
    <source>
        <dbReference type="EMBL" id="EGT47553.1"/>
    </source>
</evidence>
<dbReference type="OMA" id="KHENDIF"/>
<gene>
    <name evidence="6" type="primary">Cbn-ubc-21</name>
    <name evidence="6" type="ORF">CAEBREN_01006</name>
</gene>
<evidence type="ECO:0000256" key="1">
    <source>
        <dbReference type="ARBA" id="ARBA00022679"/>
    </source>
</evidence>
<comment type="similarity">
    <text evidence="4">Belongs to the ubiquitin-conjugating enzyme family.</text>
</comment>
<dbReference type="SUPFAM" id="SSF54495">
    <property type="entry name" value="UBC-like"/>
    <property type="match status" value="1"/>
</dbReference>
<evidence type="ECO:0000313" key="7">
    <source>
        <dbReference type="Proteomes" id="UP000008068"/>
    </source>
</evidence>
<keyword evidence="2 4" id="KW-0833">Ubl conjugation pathway</keyword>
<dbReference type="Proteomes" id="UP000008068">
    <property type="component" value="Unassembled WGS sequence"/>
</dbReference>
<dbReference type="HOGENOM" id="CLU_030988_13_1_1"/>
<dbReference type="InterPro" id="IPR016135">
    <property type="entry name" value="UBQ-conjugating_enzyme/RWD"/>
</dbReference>
<keyword evidence="4" id="KW-0067">ATP-binding</keyword>
<reference evidence="7" key="1">
    <citation type="submission" date="2011-07" db="EMBL/GenBank/DDBJ databases">
        <authorList>
            <consortium name="Caenorhabditis brenneri Sequencing and Analysis Consortium"/>
            <person name="Wilson R.K."/>
        </authorList>
    </citation>
    <scope>NUCLEOTIDE SEQUENCE [LARGE SCALE GENOMIC DNA]</scope>
    <source>
        <strain evidence="7">PB2801</strain>
    </source>
</reference>
<sequence length="188" mass="21241">MLEQKCTMILHKKKGERGKRKRRIARGLYGLIKGPEDTPYAGGTFEIQISIPDQYPFEPPKAKFVTRIWHPNISSQTGAICLDILKDKWAASLTLRTVLLSIQAMLCAAEPSDPQDAVVAKQYLSNQAMFKTTATFWTAYFAGSKKEKEPEYVKKVGRIVEMGVREASSFFKVNIKSNTSFRQKQSLC</sequence>
<dbReference type="PROSITE" id="PS00183">
    <property type="entry name" value="UBC_1"/>
    <property type="match status" value="1"/>
</dbReference>
<dbReference type="InParanoid" id="G0MY53"/>
<keyword evidence="4" id="KW-0547">Nucleotide-binding</keyword>
<keyword evidence="7" id="KW-1185">Reference proteome</keyword>
<dbReference type="AlphaFoldDB" id="G0MY53"/>
<dbReference type="PROSITE" id="PS50127">
    <property type="entry name" value="UBC_2"/>
    <property type="match status" value="1"/>
</dbReference>
<dbReference type="Pfam" id="PF00179">
    <property type="entry name" value="UQ_con"/>
    <property type="match status" value="1"/>
</dbReference>
<dbReference type="STRING" id="135651.G0MY53"/>
<accession>G0MY53</accession>
<dbReference type="InterPro" id="IPR023313">
    <property type="entry name" value="UBQ-conjugating_AS"/>
</dbReference>
<evidence type="ECO:0000259" key="5">
    <source>
        <dbReference type="PROSITE" id="PS50127"/>
    </source>
</evidence>
<feature type="active site" description="Glycyl thioester intermediate" evidence="3">
    <location>
        <position position="81"/>
    </location>
</feature>
<feature type="domain" description="UBC core" evidence="5">
    <location>
        <begin position="1"/>
        <end position="143"/>
    </location>
</feature>
<evidence type="ECO:0000256" key="4">
    <source>
        <dbReference type="RuleBase" id="RU362109"/>
    </source>
</evidence>
<dbReference type="eggNOG" id="KOG0418">
    <property type="taxonomic scope" value="Eukaryota"/>
</dbReference>
<dbReference type="CDD" id="cd23800">
    <property type="entry name" value="UBCc_UBE2K"/>
    <property type="match status" value="1"/>
</dbReference>
<dbReference type="Gene3D" id="3.10.110.10">
    <property type="entry name" value="Ubiquitin Conjugating Enzyme"/>
    <property type="match status" value="1"/>
</dbReference>
<dbReference type="PANTHER" id="PTHR24068">
    <property type="entry name" value="UBIQUITIN-CONJUGATING ENZYME E2"/>
    <property type="match status" value="1"/>
</dbReference>
<organism evidence="7">
    <name type="scientific">Caenorhabditis brenneri</name>
    <name type="common">Nematode worm</name>
    <dbReference type="NCBI Taxonomy" id="135651"/>
    <lineage>
        <taxon>Eukaryota</taxon>
        <taxon>Metazoa</taxon>
        <taxon>Ecdysozoa</taxon>
        <taxon>Nematoda</taxon>
        <taxon>Chromadorea</taxon>
        <taxon>Rhabditida</taxon>
        <taxon>Rhabditina</taxon>
        <taxon>Rhabditomorpha</taxon>
        <taxon>Rhabditoidea</taxon>
        <taxon>Rhabditidae</taxon>
        <taxon>Peloderinae</taxon>
        <taxon>Caenorhabditis</taxon>
    </lineage>
</organism>
<dbReference type="GO" id="GO:0005524">
    <property type="term" value="F:ATP binding"/>
    <property type="evidence" value="ECO:0007669"/>
    <property type="project" value="UniProtKB-UniRule"/>
</dbReference>
<protein>
    <submittedName>
        <fullName evidence="6">CBN-UBC-21 protein</fullName>
    </submittedName>
</protein>
<proteinExistence type="inferred from homology"/>
<evidence type="ECO:0000256" key="3">
    <source>
        <dbReference type="PROSITE-ProRule" id="PRU10133"/>
    </source>
</evidence>